<evidence type="ECO:0000313" key="10">
    <source>
        <dbReference type="EMBL" id="CAL6071431.1"/>
    </source>
</evidence>
<dbReference type="Gene3D" id="3.60.15.10">
    <property type="entry name" value="Ribonuclease Z/Hydroxyacylglutathione hydrolase-like"/>
    <property type="match status" value="1"/>
</dbReference>
<keyword evidence="4" id="KW-0540">Nuclease</keyword>
<dbReference type="GO" id="GO:0046872">
    <property type="term" value="F:metal ion binding"/>
    <property type="evidence" value="ECO:0007669"/>
    <property type="project" value="UniProtKB-KW"/>
</dbReference>
<comment type="cofactor">
    <cofactor evidence="1">
        <name>Zn(2+)</name>
        <dbReference type="ChEBI" id="CHEBI:29105"/>
    </cofactor>
</comment>
<dbReference type="EMBL" id="CATOUU010000134">
    <property type="protein sequence ID" value="CAI9917608.1"/>
    <property type="molecule type" value="Genomic_DNA"/>
</dbReference>
<evidence type="ECO:0000313" key="9">
    <source>
        <dbReference type="EMBL" id="CAI9917608.1"/>
    </source>
</evidence>
<evidence type="ECO:0000256" key="8">
    <source>
        <dbReference type="ARBA" id="ARBA00022833"/>
    </source>
</evidence>
<dbReference type="HAMAP" id="MF_01818">
    <property type="entry name" value="RNase_Z_BN"/>
    <property type="match status" value="1"/>
</dbReference>
<accession>A0AA86TMV8</accession>
<dbReference type="EMBL" id="CAXDID020000290">
    <property type="protein sequence ID" value="CAL6071431.1"/>
    <property type="molecule type" value="Genomic_DNA"/>
</dbReference>
<comment type="subunit">
    <text evidence="2">Homodimer.</text>
</comment>
<sequence length="312" mass="35100">MKLHFLGTHAGFPSKFGATSGLVIEFPSRLILIDAPENSQQIMAQLSLSIQKLSAILITHMHMDHVAGLVPLLQSAFVRDRTMTLTLYGPPGITEYVDTINRLTGGEMSPNFKIVEVVPGFEFSVNEVSFTAVKMSHVINCNGYYMQTPLKKLINLKKAREDGFPFGLEAQKLKNFEDVQINDRLFKAADYTETEGGNRILFTYDTNLKSTDLKQFKGLVDLLVTECSFADDKLENCTEYGHSCVCMVIDTLKEIECNKVVVTHVSQRYGAPTEHPVQKELEFKKRSEFIGSPVPDWVDMLEARSHGWVEIK</sequence>
<evidence type="ECO:0000256" key="1">
    <source>
        <dbReference type="ARBA" id="ARBA00001947"/>
    </source>
</evidence>
<dbReference type="AlphaFoldDB" id="A0AA86TMV8"/>
<gene>
    <name evidence="9" type="ORF">HINF_LOCUS5253</name>
    <name evidence="10" type="ORF">HINF_LOCUS55142</name>
</gene>
<reference evidence="10 11" key="2">
    <citation type="submission" date="2024-07" db="EMBL/GenBank/DDBJ databases">
        <authorList>
            <person name="Akdeniz Z."/>
        </authorList>
    </citation>
    <scope>NUCLEOTIDE SEQUENCE [LARGE SCALE GENOMIC DNA]</scope>
</reference>
<dbReference type="Proteomes" id="UP001642409">
    <property type="component" value="Unassembled WGS sequence"/>
</dbReference>
<evidence type="ECO:0000313" key="11">
    <source>
        <dbReference type="Proteomes" id="UP001642409"/>
    </source>
</evidence>
<proteinExistence type="inferred from homology"/>
<evidence type="ECO:0000256" key="2">
    <source>
        <dbReference type="ARBA" id="ARBA00011738"/>
    </source>
</evidence>
<dbReference type="GO" id="GO:0042781">
    <property type="term" value="F:3'-tRNA processing endoribonuclease activity"/>
    <property type="evidence" value="ECO:0007669"/>
    <property type="project" value="TreeGrafter"/>
</dbReference>
<dbReference type="Pfam" id="PF23023">
    <property type="entry name" value="Anti-Pycsar_Apyc1"/>
    <property type="match status" value="1"/>
</dbReference>
<reference evidence="9" key="1">
    <citation type="submission" date="2023-06" db="EMBL/GenBank/DDBJ databases">
        <authorList>
            <person name="Kurt Z."/>
        </authorList>
    </citation>
    <scope>NUCLEOTIDE SEQUENCE</scope>
</reference>
<evidence type="ECO:0000256" key="5">
    <source>
        <dbReference type="ARBA" id="ARBA00022723"/>
    </source>
</evidence>
<dbReference type="PANTHER" id="PTHR46018">
    <property type="entry name" value="ZINC PHOSPHODIESTERASE ELAC PROTEIN 1"/>
    <property type="match status" value="1"/>
</dbReference>
<comment type="caution">
    <text evidence="9">The sequence shown here is derived from an EMBL/GenBank/DDBJ whole genome shotgun (WGS) entry which is preliminary data.</text>
</comment>
<evidence type="ECO:0000256" key="3">
    <source>
        <dbReference type="ARBA" id="ARBA00022694"/>
    </source>
</evidence>
<dbReference type="SUPFAM" id="SSF56281">
    <property type="entry name" value="Metallo-hydrolase/oxidoreductase"/>
    <property type="match status" value="1"/>
</dbReference>
<protein>
    <submittedName>
        <fullName evidence="9">Metal-dependent hydrolase</fullName>
    </submittedName>
    <submittedName>
        <fullName evidence="10">Metal-dependent_hydrolase</fullName>
    </submittedName>
</protein>
<keyword evidence="6" id="KW-0255">Endonuclease</keyword>
<dbReference type="InterPro" id="IPR013471">
    <property type="entry name" value="RNase_Z/BN"/>
</dbReference>
<keyword evidence="11" id="KW-1185">Reference proteome</keyword>
<dbReference type="PANTHER" id="PTHR46018:SF2">
    <property type="entry name" value="ZINC PHOSPHODIESTERASE ELAC PROTEIN 1"/>
    <property type="match status" value="1"/>
</dbReference>
<evidence type="ECO:0000256" key="7">
    <source>
        <dbReference type="ARBA" id="ARBA00022801"/>
    </source>
</evidence>
<keyword evidence="3" id="KW-0819">tRNA processing</keyword>
<dbReference type="GO" id="GO:0005634">
    <property type="term" value="C:nucleus"/>
    <property type="evidence" value="ECO:0007669"/>
    <property type="project" value="TreeGrafter"/>
</dbReference>
<keyword evidence="7 9" id="KW-0378">Hydrolase</keyword>
<evidence type="ECO:0000256" key="4">
    <source>
        <dbReference type="ARBA" id="ARBA00022722"/>
    </source>
</evidence>
<dbReference type="InterPro" id="IPR036866">
    <property type="entry name" value="RibonucZ/Hydroxyglut_hydro"/>
</dbReference>
<keyword evidence="5" id="KW-0479">Metal-binding</keyword>
<name>A0AA86TMV8_9EUKA</name>
<keyword evidence="8" id="KW-0862">Zinc</keyword>
<evidence type="ECO:0000256" key="6">
    <source>
        <dbReference type="ARBA" id="ARBA00022759"/>
    </source>
</evidence>
<organism evidence="9">
    <name type="scientific">Hexamita inflata</name>
    <dbReference type="NCBI Taxonomy" id="28002"/>
    <lineage>
        <taxon>Eukaryota</taxon>
        <taxon>Metamonada</taxon>
        <taxon>Diplomonadida</taxon>
        <taxon>Hexamitidae</taxon>
        <taxon>Hexamitinae</taxon>
        <taxon>Hexamita</taxon>
    </lineage>
</organism>